<feature type="domain" description="Glycosyltransferase 2-like" evidence="3">
    <location>
        <begin position="14"/>
        <end position="185"/>
    </location>
</feature>
<dbReference type="PANTHER" id="PTHR22916">
    <property type="entry name" value="GLYCOSYLTRANSFERASE"/>
    <property type="match status" value="1"/>
</dbReference>
<dbReference type="Proteomes" id="UP000216444">
    <property type="component" value="Unassembled WGS sequence"/>
</dbReference>
<protein>
    <submittedName>
        <fullName evidence="4">Glycosyl transferase family 2</fullName>
    </submittedName>
</protein>
<dbReference type="RefSeq" id="WP_094664280.1">
    <property type="nucleotide sequence ID" value="NZ_MWWV01000010.1"/>
</dbReference>
<evidence type="ECO:0000256" key="2">
    <source>
        <dbReference type="ARBA" id="ARBA00022679"/>
    </source>
</evidence>
<reference evidence="4 5" key="1">
    <citation type="journal article" date="2017" name="BMC Genomics">
        <title>Comparative genomic and phylogenomic analyses of the Bifidobacteriaceae family.</title>
        <authorList>
            <person name="Lugli G.A."/>
            <person name="Milani C."/>
            <person name="Turroni F."/>
            <person name="Duranti S."/>
            <person name="Mancabelli L."/>
            <person name="Mangifesta M."/>
            <person name="Ferrario C."/>
            <person name="Modesto M."/>
            <person name="Mattarelli P."/>
            <person name="Jiri K."/>
            <person name="van Sinderen D."/>
            <person name="Ventura M."/>
        </authorList>
    </citation>
    <scope>NUCLEOTIDE SEQUENCE [LARGE SCALE GENOMIC DNA]</scope>
    <source>
        <strain evidence="4 5">DSM 100201</strain>
    </source>
</reference>
<keyword evidence="5" id="KW-1185">Reference proteome</keyword>
<evidence type="ECO:0000259" key="3">
    <source>
        <dbReference type="Pfam" id="PF00535"/>
    </source>
</evidence>
<dbReference type="GO" id="GO:0016757">
    <property type="term" value="F:glycosyltransferase activity"/>
    <property type="evidence" value="ECO:0007669"/>
    <property type="project" value="UniProtKB-KW"/>
</dbReference>
<organism evidence="4 5">
    <name type="scientific">Bifidobacterium tissieri</name>
    <dbReference type="NCBI Taxonomy" id="1630162"/>
    <lineage>
        <taxon>Bacteria</taxon>
        <taxon>Bacillati</taxon>
        <taxon>Actinomycetota</taxon>
        <taxon>Actinomycetes</taxon>
        <taxon>Bifidobacteriales</taxon>
        <taxon>Bifidobacteriaceae</taxon>
        <taxon>Bifidobacterium</taxon>
    </lineage>
</organism>
<keyword evidence="1" id="KW-0328">Glycosyltransferase</keyword>
<dbReference type="AlphaFoldDB" id="A0A261FDL1"/>
<evidence type="ECO:0000256" key="1">
    <source>
        <dbReference type="ARBA" id="ARBA00022676"/>
    </source>
</evidence>
<evidence type="ECO:0000313" key="5">
    <source>
        <dbReference type="Proteomes" id="UP000216444"/>
    </source>
</evidence>
<proteinExistence type="predicted"/>
<name>A0A261FDL1_9BIFI</name>
<gene>
    <name evidence="4" type="ORF">BTIS_1536</name>
</gene>
<dbReference type="CDD" id="cd00761">
    <property type="entry name" value="Glyco_tranf_GTA_type"/>
    <property type="match status" value="1"/>
</dbReference>
<sequence length="350" mass="39342">MPLNNEPNGEPVVSLIVPVYNVSDYLNPCVGSIVAQTYDALQIILVDDGATDGSAAICDEWAVKDSRVDVIHQDNAGVSAARNAGLRKATGEYVLFVDGDDTLDANTVSTVVSCARTGDYQIVFFSNTVDQPEHGELRTERRNRMAPFGVTSNEEFRKKYAELSRNEYVCPPWNKLFSSELIRKVGAVFPEDVRYGEDLVFNMPLYAAAERVALVDVPLYHYIVRDGSAQSTFNPKWFASRRRAYELLRPVAQQWDESVRNECDNQTVLEVDRVINALYGPQQVIRGGQRSAYVRMIANDPVMRECVSDIVPVDKRRAIVSRLIRWRSAWLLRLYGWAVATVKSIRPAKG</sequence>
<dbReference type="SUPFAM" id="SSF53448">
    <property type="entry name" value="Nucleotide-diphospho-sugar transferases"/>
    <property type="match status" value="1"/>
</dbReference>
<dbReference type="PANTHER" id="PTHR22916:SF51">
    <property type="entry name" value="GLYCOSYLTRANSFERASE EPSH-RELATED"/>
    <property type="match status" value="1"/>
</dbReference>
<comment type="caution">
    <text evidence="4">The sequence shown here is derived from an EMBL/GenBank/DDBJ whole genome shotgun (WGS) entry which is preliminary data.</text>
</comment>
<dbReference type="InterPro" id="IPR029044">
    <property type="entry name" value="Nucleotide-diphossugar_trans"/>
</dbReference>
<evidence type="ECO:0000313" key="4">
    <source>
        <dbReference type="EMBL" id="OZG57217.1"/>
    </source>
</evidence>
<dbReference type="EMBL" id="MWWV01000010">
    <property type="protein sequence ID" value="OZG57217.1"/>
    <property type="molecule type" value="Genomic_DNA"/>
</dbReference>
<dbReference type="InterPro" id="IPR001173">
    <property type="entry name" value="Glyco_trans_2-like"/>
</dbReference>
<dbReference type="Pfam" id="PF00535">
    <property type="entry name" value="Glycos_transf_2"/>
    <property type="match status" value="1"/>
</dbReference>
<accession>A0A261FDL1</accession>
<dbReference type="Gene3D" id="3.90.550.10">
    <property type="entry name" value="Spore Coat Polysaccharide Biosynthesis Protein SpsA, Chain A"/>
    <property type="match status" value="1"/>
</dbReference>
<keyword evidence="2 4" id="KW-0808">Transferase</keyword>